<evidence type="ECO:0000256" key="5">
    <source>
        <dbReference type="ARBA" id="ARBA00022827"/>
    </source>
</evidence>
<keyword evidence="5" id="KW-0274">FAD</keyword>
<dbReference type="InterPro" id="IPR049312">
    <property type="entry name" value="GIDA_C_N"/>
</dbReference>
<keyword evidence="9" id="KW-1185">Reference proteome</keyword>
<dbReference type="Pfam" id="PF13932">
    <property type="entry name" value="SAM_GIDA_C"/>
    <property type="match status" value="1"/>
</dbReference>
<comment type="cofactor">
    <cofactor evidence="1">
        <name>FAD</name>
        <dbReference type="ChEBI" id="CHEBI:57692"/>
    </cofactor>
</comment>
<dbReference type="GO" id="GO:0005737">
    <property type="term" value="C:cytoplasm"/>
    <property type="evidence" value="ECO:0007669"/>
    <property type="project" value="UniProtKB-ARBA"/>
</dbReference>
<dbReference type="Gene3D" id="1.10.150.570">
    <property type="entry name" value="GidA associated domain, C-terminal subdomain"/>
    <property type="match status" value="1"/>
</dbReference>
<comment type="function">
    <text evidence="6">Component of the MSS1-MTO1 complex that catalyzes the 5-carboxymethylaminomethyluridine (cmnm(5)U) modification at the 34th wobble position (U34) of mitochondrial tRNAs.</text>
</comment>
<dbReference type="SUPFAM" id="SSF51905">
    <property type="entry name" value="FAD/NAD(P)-binding domain"/>
    <property type="match status" value="1"/>
</dbReference>
<dbReference type="SMART" id="SM01228">
    <property type="entry name" value="GIDA_assoc_3"/>
    <property type="match status" value="1"/>
</dbReference>
<evidence type="ECO:0000256" key="3">
    <source>
        <dbReference type="ARBA" id="ARBA00022630"/>
    </source>
</evidence>
<protein>
    <submittedName>
        <fullName evidence="8">Glucose inhibited division protein A-domain-containing protein</fullName>
    </submittedName>
</protein>
<dbReference type="PRINTS" id="PR00411">
    <property type="entry name" value="PNDRDTASEI"/>
</dbReference>
<organism evidence="8 9">
    <name type="scientific">Piptocephalis cylindrospora</name>
    <dbReference type="NCBI Taxonomy" id="1907219"/>
    <lineage>
        <taxon>Eukaryota</taxon>
        <taxon>Fungi</taxon>
        <taxon>Fungi incertae sedis</taxon>
        <taxon>Zoopagomycota</taxon>
        <taxon>Zoopagomycotina</taxon>
        <taxon>Zoopagomycetes</taxon>
        <taxon>Zoopagales</taxon>
        <taxon>Piptocephalidaceae</taxon>
        <taxon>Piptocephalis</taxon>
    </lineage>
</organism>
<dbReference type="InterPro" id="IPR026904">
    <property type="entry name" value="MnmG_C"/>
</dbReference>
<dbReference type="InterPro" id="IPR002218">
    <property type="entry name" value="MnmG-rel"/>
</dbReference>
<evidence type="ECO:0000256" key="1">
    <source>
        <dbReference type="ARBA" id="ARBA00001974"/>
    </source>
</evidence>
<dbReference type="PROSITE" id="PS01281">
    <property type="entry name" value="GIDA_2"/>
    <property type="match status" value="1"/>
</dbReference>
<evidence type="ECO:0000256" key="6">
    <source>
        <dbReference type="ARBA" id="ARBA00054993"/>
    </source>
</evidence>
<reference evidence="9" key="1">
    <citation type="journal article" date="2018" name="Nat. Microbiol.">
        <title>Leveraging single-cell genomics to expand the fungal tree of life.</title>
        <authorList>
            <person name="Ahrendt S.R."/>
            <person name="Quandt C.A."/>
            <person name="Ciobanu D."/>
            <person name="Clum A."/>
            <person name="Salamov A."/>
            <person name="Andreopoulos B."/>
            <person name="Cheng J.F."/>
            <person name="Woyke T."/>
            <person name="Pelin A."/>
            <person name="Henrissat B."/>
            <person name="Reynolds N.K."/>
            <person name="Benny G.L."/>
            <person name="Smith M.E."/>
            <person name="James T.Y."/>
            <person name="Grigoriev I.V."/>
        </authorList>
    </citation>
    <scope>NUCLEOTIDE SEQUENCE [LARGE SCALE GENOMIC DNA]</scope>
</reference>
<dbReference type="InterPro" id="IPR020595">
    <property type="entry name" value="MnmG-rel_CS"/>
</dbReference>
<dbReference type="PANTHER" id="PTHR11806">
    <property type="entry name" value="GLUCOSE INHIBITED DIVISION PROTEIN A"/>
    <property type="match status" value="1"/>
</dbReference>
<dbReference type="InterPro" id="IPR047001">
    <property type="entry name" value="MnmG_C_subdom"/>
</dbReference>
<dbReference type="PANTHER" id="PTHR11806:SF0">
    <property type="entry name" value="PROTEIN MTO1 HOMOLOG, MITOCHONDRIAL"/>
    <property type="match status" value="1"/>
</dbReference>
<evidence type="ECO:0000313" key="8">
    <source>
        <dbReference type="EMBL" id="RKP14102.1"/>
    </source>
</evidence>
<dbReference type="InterPro" id="IPR040131">
    <property type="entry name" value="MnmG_N"/>
</dbReference>
<dbReference type="EMBL" id="KZ987885">
    <property type="protein sequence ID" value="RKP14102.1"/>
    <property type="molecule type" value="Genomic_DNA"/>
</dbReference>
<dbReference type="PROSITE" id="PS01280">
    <property type="entry name" value="GIDA_1"/>
    <property type="match status" value="1"/>
</dbReference>
<name>A0A4P9Y5T6_9FUNG</name>
<evidence type="ECO:0000256" key="2">
    <source>
        <dbReference type="ARBA" id="ARBA00007653"/>
    </source>
</evidence>
<evidence type="ECO:0000313" key="9">
    <source>
        <dbReference type="Proteomes" id="UP000267251"/>
    </source>
</evidence>
<dbReference type="FunFam" id="3.50.50.60:FF:000145">
    <property type="entry name" value="tRNA uridine 5-carboxymethylaminomethyl modification enzyme"/>
    <property type="match status" value="1"/>
</dbReference>
<dbReference type="GO" id="GO:0002098">
    <property type="term" value="P:tRNA wobble uridine modification"/>
    <property type="evidence" value="ECO:0007669"/>
    <property type="project" value="InterPro"/>
</dbReference>
<gene>
    <name evidence="8" type="ORF">BJ684DRAFT_19468</name>
</gene>
<dbReference type="AlphaFoldDB" id="A0A4P9Y5T6"/>
<dbReference type="FunFam" id="3.50.50.60:FF:000002">
    <property type="entry name" value="tRNA uridine 5-carboxymethylaminomethyl modification enzyme MnmG"/>
    <property type="match status" value="1"/>
</dbReference>
<feature type="domain" description="tRNA uridine 5-carboxymethylaminomethyl modification enzyme C-terminal subdomain" evidence="7">
    <location>
        <begin position="589"/>
        <end position="660"/>
    </location>
</feature>
<dbReference type="GO" id="GO:0050660">
    <property type="term" value="F:flavin adenine dinucleotide binding"/>
    <property type="evidence" value="ECO:0007669"/>
    <property type="project" value="InterPro"/>
</dbReference>
<dbReference type="Proteomes" id="UP000267251">
    <property type="component" value="Unassembled WGS sequence"/>
</dbReference>
<sequence length="672" mass="73874">MSILRSPSLRLQRSLKFAALGLRRSACSTFQRSLATTAIPPLSSPYDVVVIGGGHAGCEACTAAARAGARTLLLTQRIETIGELSCNPSIGGVGKGVLVREIDALDGVCGRVADKAGIHFRILNRSKGPAVHGPRAQMDRTLYKRHMQDTILNYPNLQVREGSVSDLDISWEADPTGSSVGAVRGVRLESGEVIESKKVIITTGTFLRGEIHIGLESFPAGRMGDKASYRLSDSLEKAGFTLARLKTGTPPRLDGRTINYTHLTPQPGDVPATPFSYLHDSVPHEADQIINYQTRTTPETHKIVSDNLDKSIHIRETVRGPRYCPSIESKVIKFGHKNSHLVWLEKEGFDTDIVYPNGISMTLPEEVQARMLRTIPGLEDATMVRPGYGVEYDYVDPRSLRPTLETRRLRGLYLAGQINGTTGYEEAAAQGILAGANAGLSAAGKEPFILGRDEAYLGVLVDDLVGKGVEEPYRMFTSRSEFRLTVRSDNADIRLTRRGHASGIVGEERMRRTLLVSAELDQGMELLRQVNHAPQIWNSLGIKVKLDGIRRNGLEIMKQTGVGAKQLTALLPDFACISPGVRQRLEVEGKYMGHLARQRVEIASFRRDESIPIPDTLDYRLTGFLNAEQVEKLMNTRPATLGAAKRIEGMDPAAIVQLLHYMRKHSASIEKY</sequence>
<dbReference type="InterPro" id="IPR044920">
    <property type="entry name" value="MnmG_C_subdom_sf"/>
</dbReference>
<dbReference type="Gene3D" id="3.50.50.60">
    <property type="entry name" value="FAD/NAD(P)-binding domain"/>
    <property type="match status" value="2"/>
</dbReference>
<dbReference type="InterPro" id="IPR004416">
    <property type="entry name" value="MnmG"/>
</dbReference>
<dbReference type="OrthoDB" id="3329at2759"/>
<evidence type="ECO:0000259" key="7">
    <source>
        <dbReference type="SMART" id="SM01228"/>
    </source>
</evidence>
<dbReference type="Pfam" id="PF01134">
    <property type="entry name" value="GIDA"/>
    <property type="match status" value="1"/>
</dbReference>
<dbReference type="GO" id="GO:0030488">
    <property type="term" value="P:tRNA methylation"/>
    <property type="evidence" value="ECO:0007669"/>
    <property type="project" value="TreeGrafter"/>
</dbReference>
<dbReference type="InterPro" id="IPR036188">
    <property type="entry name" value="FAD/NAD-bd_sf"/>
</dbReference>
<comment type="similarity">
    <text evidence="2">Belongs to the MnmG family.</text>
</comment>
<dbReference type="HAMAP" id="MF_00129">
    <property type="entry name" value="MnmG_GidA"/>
    <property type="match status" value="1"/>
</dbReference>
<proteinExistence type="inferred from homology"/>
<keyword evidence="4" id="KW-0819">tRNA processing</keyword>
<accession>A0A4P9Y5T6</accession>
<dbReference type="Pfam" id="PF21680">
    <property type="entry name" value="GIDA_C_1st"/>
    <property type="match status" value="1"/>
</dbReference>
<keyword evidence="3" id="KW-0285">Flavoprotein</keyword>
<evidence type="ECO:0000256" key="4">
    <source>
        <dbReference type="ARBA" id="ARBA00022694"/>
    </source>
</evidence>
<dbReference type="NCBIfam" id="TIGR00136">
    <property type="entry name" value="mnmG_gidA"/>
    <property type="match status" value="1"/>
</dbReference>